<reference evidence="1 2" key="1">
    <citation type="submission" date="2017-07" db="EMBL/GenBank/DDBJ databases">
        <title>Isolation and whole genome analysis of endospore-forming bacteria from heroin.</title>
        <authorList>
            <person name="Kalinowski J."/>
            <person name="Ahrens B."/>
            <person name="Al-Dilaimi A."/>
            <person name="Winkler A."/>
            <person name="Wibberg D."/>
            <person name="Schleenbecker U."/>
            <person name="Ruckert C."/>
            <person name="Wolfel R."/>
            <person name="Grass G."/>
        </authorList>
    </citation>
    <scope>NUCLEOTIDE SEQUENCE [LARGE SCALE GENOMIC DNA]</scope>
    <source>
        <strain evidence="1 2">7537-G1</strain>
    </source>
</reference>
<evidence type="ECO:0000313" key="2">
    <source>
        <dbReference type="Proteomes" id="UP000215596"/>
    </source>
</evidence>
<dbReference type="EMBL" id="NPBY01000038">
    <property type="protein sequence ID" value="PAD76369.1"/>
    <property type="molecule type" value="Genomic_DNA"/>
</dbReference>
<organism evidence="1 2">
    <name type="scientific">Paenibacillus campinasensis</name>
    <dbReference type="NCBI Taxonomy" id="66347"/>
    <lineage>
        <taxon>Bacteria</taxon>
        <taxon>Bacillati</taxon>
        <taxon>Bacillota</taxon>
        <taxon>Bacilli</taxon>
        <taxon>Bacillales</taxon>
        <taxon>Paenibacillaceae</taxon>
        <taxon>Paenibacillus</taxon>
    </lineage>
</organism>
<gene>
    <name evidence="1" type="ORF">CHH67_12120</name>
</gene>
<sequence>MRKPNALEALAYALHSAGRKGTLTSEKLDVLARLEAHVLGIDWRKDGALLPVVKLALMGKSTQDITEQLDMDLDEVERMLFRTNQQLHGKFTVALAHYFAGDYPPALHALSELGYSDFRFLPAEVYQRYSPKRGQIDLEECETELRFLASLSLARLHRETEPKREKVEHLLALFHSVDPRDRSERAQLFTALDELLSGLYVSPSHQNVSSTCIQFTGDEPYSRH</sequence>
<dbReference type="Proteomes" id="UP000215596">
    <property type="component" value="Unassembled WGS sequence"/>
</dbReference>
<name>A0A268ETB3_9BACL</name>
<accession>A0A268ETB3</accession>
<dbReference type="AlphaFoldDB" id="A0A268ETB3"/>
<protein>
    <submittedName>
        <fullName evidence="1">Uncharacterized protein</fullName>
    </submittedName>
</protein>
<dbReference type="RefSeq" id="WP_095265452.1">
    <property type="nucleotide sequence ID" value="NZ_NPBY01000038.1"/>
</dbReference>
<comment type="caution">
    <text evidence="1">The sequence shown here is derived from an EMBL/GenBank/DDBJ whole genome shotgun (WGS) entry which is preliminary data.</text>
</comment>
<proteinExistence type="predicted"/>
<evidence type="ECO:0000313" key="1">
    <source>
        <dbReference type="EMBL" id="PAD76369.1"/>
    </source>
</evidence>